<sequence length="460" mass="52932">MNINENPGKGKFGYWIKTSITARMFMVGFLTLVLLIPLMYVQDLIKERKNRQSEVIHEIGTKWGEEVVLYGPMLKLPYKTYTEKKVKDEKTNKIYTETIEDIAYVYLFPKSLDVKAEIDPEEKYYGIYKTAVYDSKMKVSGSFSRPQLLEEAEIRDEDILWNKAKIIIKTSNLKGVSSTVKLHLGQSDYEFSSKYNGETDYQPEFVSLHTLESKAIREGDLPMKKNVNFSLQMNVKGSKQISFIPIGKETTTEIRSDWKTANFFGEFLPYNDDKITETGFDARWKVLDINRPFSQYHFNAPPNLRQFAYGVNFMIPVDEYQKSERSSKYGFLVIGLTFLIFFLIQSISKIHIHPFQYLMIGLALVMFYTLLISISEHSNFFKAYLIAGASIIVLISVYSKSILKSNKFAGLIAVSLISLYTFIYVIIQLESYALLVGSLGLFLILATVMFVSRKIDWGNQ</sequence>
<reference evidence="2 3" key="1">
    <citation type="journal article" date="2018" name="Int. J. Syst. Evol. Microbiol.">
        <title>Zhouia spongiae sp. nov., isolated from a marine sponge.</title>
        <authorList>
            <person name="Zhuang L."/>
            <person name="Lin B."/>
            <person name="Qin F."/>
            <person name="Luo L."/>
        </authorList>
    </citation>
    <scope>NUCLEOTIDE SEQUENCE [LARGE SCALE GENOMIC DNA]</scope>
    <source>
        <strain evidence="2 3">HN-Y44</strain>
    </source>
</reference>
<dbReference type="Pfam" id="PF06123">
    <property type="entry name" value="CreD"/>
    <property type="match status" value="1"/>
</dbReference>
<protein>
    <submittedName>
        <fullName evidence="2">Cell envelope integrity protein CreD</fullName>
    </submittedName>
</protein>
<keyword evidence="1" id="KW-0812">Transmembrane</keyword>
<evidence type="ECO:0000256" key="1">
    <source>
        <dbReference type="SAM" id="Phobius"/>
    </source>
</evidence>
<evidence type="ECO:0000313" key="3">
    <source>
        <dbReference type="Proteomes" id="UP000829476"/>
    </source>
</evidence>
<dbReference type="NCBIfam" id="NF008712">
    <property type="entry name" value="PRK11715.1-1"/>
    <property type="match status" value="1"/>
</dbReference>
<dbReference type="PANTHER" id="PTHR30092:SF0">
    <property type="entry name" value="INNER MEMBRANE PROTEIN CRED"/>
    <property type="match status" value="1"/>
</dbReference>
<feature type="transmembrane region" description="Helical" evidence="1">
    <location>
        <begin position="329"/>
        <end position="348"/>
    </location>
</feature>
<feature type="transmembrane region" description="Helical" evidence="1">
    <location>
        <begin position="354"/>
        <end position="371"/>
    </location>
</feature>
<evidence type="ECO:0000313" key="2">
    <source>
        <dbReference type="EMBL" id="UNY98366.1"/>
    </source>
</evidence>
<gene>
    <name evidence="2" type="primary">creD</name>
    <name evidence="2" type="ORF">MQE36_14925</name>
</gene>
<feature type="transmembrane region" description="Helical" evidence="1">
    <location>
        <begin position="20"/>
        <end position="41"/>
    </location>
</feature>
<dbReference type="PIRSF" id="PIRSF004548">
    <property type="entry name" value="CreD"/>
    <property type="match status" value="1"/>
</dbReference>
<keyword evidence="3" id="KW-1185">Reference proteome</keyword>
<name>A0ABY3YL15_9FLAO</name>
<feature type="transmembrane region" description="Helical" evidence="1">
    <location>
        <begin position="408"/>
        <end position="427"/>
    </location>
</feature>
<keyword evidence="1" id="KW-1133">Transmembrane helix</keyword>
<dbReference type="EMBL" id="CP094326">
    <property type="protein sequence ID" value="UNY98366.1"/>
    <property type="molecule type" value="Genomic_DNA"/>
</dbReference>
<dbReference type="PANTHER" id="PTHR30092">
    <property type="entry name" value="INNER MEMBRANE PROTEIN CRED"/>
    <property type="match status" value="1"/>
</dbReference>
<feature type="transmembrane region" description="Helical" evidence="1">
    <location>
        <begin position="432"/>
        <end position="451"/>
    </location>
</feature>
<keyword evidence="1" id="KW-0472">Membrane</keyword>
<feature type="transmembrane region" description="Helical" evidence="1">
    <location>
        <begin position="383"/>
        <end position="402"/>
    </location>
</feature>
<accession>A0ABY3YL15</accession>
<organism evidence="2 3">
    <name type="scientific">Zhouia spongiae</name>
    <dbReference type="NCBI Taxonomy" id="2202721"/>
    <lineage>
        <taxon>Bacteria</taxon>
        <taxon>Pseudomonadati</taxon>
        <taxon>Bacteroidota</taxon>
        <taxon>Flavobacteriia</taxon>
        <taxon>Flavobacteriales</taxon>
        <taxon>Flavobacteriaceae</taxon>
        <taxon>Zhouia</taxon>
    </lineage>
</organism>
<dbReference type="InterPro" id="IPR010364">
    <property type="entry name" value="Uncharacterised_IM_CreD"/>
</dbReference>
<dbReference type="RefSeq" id="WP_242936773.1">
    <property type="nucleotide sequence ID" value="NZ_CP094326.1"/>
</dbReference>
<proteinExistence type="predicted"/>
<dbReference type="Proteomes" id="UP000829476">
    <property type="component" value="Chromosome"/>
</dbReference>